<keyword evidence="3" id="KW-1185">Reference proteome</keyword>
<dbReference type="EMBL" id="JBBPBM010000005">
    <property type="protein sequence ID" value="KAK8583576.1"/>
    <property type="molecule type" value="Genomic_DNA"/>
</dbReference>
<evidence type="ECO:0000313" key="3">
    <source>
        <dbReference type="Proteomes" id="UP001472677"/>
    </source>
</evidence>
<reference evidence="2 3" key="1">
    <citation type="journal article" date="2024" name="G3 (Bethesda)">
        <title>Genome assembly of Hibiscus sabdariffa L. provides insights into metabolisms of medicinal natural products.</title>
        <authorList>
            <person name="Kim T."/>
        </authorList>
    </citation>
    <scope>NUCLEOTIDE SEQUENCE [LARGE SCALE GENOMIC DNA]</scope>
    <source>
        <strain evidence="2">TK-2024</strain>
        <tissue evidence="2">Old leaves</tissue>
    </source>
</reference>
<gene>
    <name evidence="2" type="ORF">V6N12_067840</name>
</gene>
<feature type="region of interest" description="Disordered" evidence="1">
    <location>
        <begin position="73"/>
        <end position="114"/>
    </location>
</feature>
<feature type="region of interest" description="Disordered" evidence="1">
    <location>
        <begin position="127"/>
        <end position="161"/>
    </location>
</feature>
<evidence type="ECO:0000256" key="1">
    <source>
        <dbReference type="SAM" id="MobiDB-lite"/>
    </source>
</evidence>
<sequence>MPHIDNSFDLGELTRSIVQVESDGSGSSRFRQMVRFWIGRKRLRFYQLPSSKHHCAFHCRRRGNPTCEGLCLGRELPTNTPEVAVQHTDDDKKRSDNKENNLDSDETSTQNSQRKIRWFSKWRAEFGSERDGGYNGATGDISRSTVKENKEDNDLDGEGNF</sequence>
<accession>A0ABR2FN89</accession>
<evidence type="ECO:0000313" key="2">
    <source>
        <dbReference type="EMBL" id="KAK8583576.1"/>
    </source>
</evidence>
<dbReference type="Proteomes" id="UP001472677">
    <property type="component" value="Unassembled WGS sequence"/>
</dbReference>
<comment type="caution">
    <text evidence="2">The sequence shown here is derived from an EMBL/GenBank/DDBJ whole genome shotgun (WGS) entry which is preliminary data.</text>
</comment>
<name>A0ABR2FN89_9ROSI</name>
<protein>
    <submittedName>
        <fullName evidence="2">Uncharacterized protein</fullName>
    </submittedName>
</protein>
<proteinExistence type="predicted"/>
<organism evidence="2 3">
    <name type="scientific">Hibiscus sabdariffa</name>
    <name type="common">roselle</name>
    <dbReference type="NCBI Taxonomy" id="183260"/>
    <lineage>
        <taxon>Eukaryota</taxon>
        <taxon>Viridiplantae</taxon>
        <taxon>Streptophyta</taxon>
        <taxon>Embryophyta</taxon>
        <taxon>Tracheophyta</taxon>
        <taxon>Spermatophyta</taxon>
        <taxon>Magnoliopsida</taxon>
        <taxon>eudicotyledons</taxon>
        <taxon>Gunneridae</taxon>
        <taxon>Pentapetalae</taxon>
        <taxon>rosids</taxon>
        <taxon>malvids</taxon>
        <taxon>Malvales</taxon>
        <taxon>Malvaceae</taxon>
        <taxon>Malvoideae</taxon>
        <taxon>Hibiscus</taxon>
    </lineage>
</organism>
<feature type="compositionally biased region" description="Basic and acidic residues" evidence="1">
    <location>
        <begin position="87"/>
        <end position="101"/>
    </location>
</feature>